<sequence length="129" mass="13833">MTLSLSSSSGGTSGARNPSEHGVSGTPMPSLWASGTSEARPPFDDTSESPIQPLWATGTSGVRPPSDNTSGTRPRANRVFLERPHQHYGQVEHPERGPHPTTLPGCPHNHFGLREPPERGLNPTTLPER</sequence>
<reference evidence="2" key="2">
    <citation type="submission" date="2020-11" db="EMBL/GenBank/DDBJ databases">
        <authorList>
            <person name="McCartney M.A."/>
            <person name="Auch B."/>
            <person name="Kono T."/>
            <person name="Mallez S."/>
            <person name="Becker A."/>
            <person name="Gohl D.M."/>
            <person name="Silverstein K.A.T."/>
            <person name="Koren S."/>
            <person name="Bechman K.B."/>
            <person name="Herman A."/>
            <person name="Abrahante J.E."/>
            <person name="Garbe J."/>
        </authorList>
    </citation>
    <scope>NUCLEOTIDE SEQUENCE</scope>
    <source>
        <strain evidence="2">Duluth1</strain>
        <tissue evidence="2">Whole animal</tissue>
    </source>
</reference>
<name>A0A9D4KGF8_DREPO</name>
<accession>A0A9D4KGF8</accession>
<feature type="compositionally biased region" description="Basic and acidic residues" evidence="1">
    <location>
        <begin position="80"/>
        <end position="98"/>
    </location>
</feature>
<reference evidence="2" key="1">
    <citation type="journal article" date="2019" name="bioRxiv">
        <title>The Genome of the Zebra Mussel, Dreissena polymorpha: A Resource for Invasive Species Research.</title>
        <authorList>
            <person name="McCartney M.A."/>
            <person name="Auch B."/>
            <person name="Kono T."/>
            <person name="Mallez S."/>
            <person name="Zhang Y."/>
            <person name="Obille A."/>
            <person name="Becker A."/>
            <person name="Abrahante J.E."/>
            <person name="Garbe J."/>
            <person name="Badalamenti J.P."/>
            <person name="Herman A."/>
            <person name="Mangelson H."/>
            <person name="Liachko I."/>
            <person name="Sullivan S."/>
            <person name="Sone E.D."/>
            <person name="Koren S."/>
            <person name="Silverstein K.A.T."/>
            <person name="Beckman K.B."/>
            <person name="Gohl D.M."/>
        </authorList>
    </citation>
    <scope>NUCLEOTIDE SEQUENCE</scope>
    <source>
        <strain evidence="2">Duluth1</strain>
        <tissue evidence="2">Whole animal</tissue>
    </source>
</reference>
<feature type="region of interest" description="Disordered" evidence="1">
    <location>
        <begin position="1"/>
        <end position="129"/>
    </location>
</feature>
<gene>
    <name evidence="2" type="ORF">DPMN_112517</name>
</gene>
<dbReference type="EMBL" id="JAIWYP010000004">
    <property type="protein sequence ID" value="KAH3839095.1"/>
    <property type="molecule type" value="Genomic_DNA"/>
</dbReference>
<dbReference type="Proteomes" id="UP000828390">
    <property type="component" value="Unassembled WGS sequence"/>
</dbReference>
<protein>
    <submittedName>
        <fullName evidence="2">Uncharacterized protein</fullName>
    </submittedName>
</protein>
<dbReference type="AlphaFoldDB" id="A0A9D4KGF8"/>
<organism evidence="2 3">
    <name type="scientific">Dreissena polymorpha</name>
    <name type="common">Zebra mussel</name>
    <name type="synonym">Mytilus polymorpha</name>
    <dbReference type="NCBI Taxonomy" id="45954"/>
    <lineage>
        <taxon>Eukaryota</taxon>
        <taxon>Metazoa</taxon>
        <taxon>Spiralia</taxon>
        <taxon>Lophotrochozoa</taxon>
        <taxon>Mollusca</taxon>
        <taxon>Bivalvia</taxon>
        <taxon>Autobranchia</taxon>
        <taxon>Heteroconchia</taxon>
        <taxon>Euheterodonta</taxon>
        <taxon>Imparidentia</taxon>
        <taxon>Neoheterodontei</taxon>
        <taxon>Myida</taxon>
        <taxon>Dreissenoidea</taxon>
        <taxon>Dreissenidae</taxon>
        <taxon>Dreissena</taxon>
    </lineage>
</organism>
<keyword evidence="3" id="KW-1185">Reference proteome</keyword>
<comment type="caution">
    <text evidence="2">The sequence shown here is derived from an EMBL/GenBank/DDBJ whole genome shotgun (WGS) entry which is preliminary data.</text>
</comment>
<proteinExistence type="predicted"/>
<evidence type="ECO:0000313" key="2">
    <source>
        <dbReference type="EMBL" id="KAH3839095.1"/>
    </source>
</evidence>
<evidence type="ECO:0000313" key="3">
    <source>
        <dbReference type="Proteomes" id="UP000828390"/>
    </source>
</evidence>
<evidence type="ECO:0000256" key="1">
    <source>
        <dbReference type="SAM" id="MobiDB-lite"/>
    </source>
</evidence>
<feature type="compositionally biased region" description="Low complexity" evidence="1">
    <location>
        <begin position="1"/>
        <end position="10"/>
    </location>
</feature>